<evidence type="ECO:0000259" key="8">
    <source>
        <dbReference type="PROSITE" id="PS51349"/>
    </source>
</evidence>
<dbReference type="RefSeq" id="WP_107137208.1">
    <property type="nucleotide sequence ID" value="NZ_PYSV01000004.1"/>
</dbReference>
<dbReference type="InterPro" id="IPR008259">
    <property type="entry name" value="FMN_hydac_DH_AS"/>
</dbReference>
<evidence type="ECO:0000256" key="5">
    <source>
        <dbReference type="ARBA" id="ARBA00024042"/>
    </source>
</evidence>
<gene>
    <name evidence="9" type="ORF">C8263_06000</name>
</gene>
<dbReference type="GO" id="GO:0005737">
    <property type="term" value="C:cytoplasm"/>
    <property type="evidence" value="ECO:0007669"/>
    <property type="project" value="UniProtKB-ARBA"/>
</dbReference>
<feature type="binding site" evidence="7">
    <location>
        <position position="137"/>
    </location>
    <ligand>
        <name>FMN</name>
        <dbReference type="ChEBI" id="CHEBI:58210"/>
    </ligand>
</feature>
<sequence>MNRADAPLSLDTAINLADLETLGRAALDQNALEYYASGANDEHTLRGNRAAYARLRLRPRVLVDVDTVDPSTQVLGLGLRSPIGIAPSAFHGLAHPDAETATARAAAHAGSVMTLSTFSNTPLEEVGAAAGGRLWFQLYLCRDRALSQSMIQRAEASGARALVFTADAPYLGRREANERHRFALPPHLHAPNVGPREWLAGVETDTGSQLANYFAHLVDKTFTWADLAWLRDQTRLPIVLKGILTAEDAALAAEHGAHVWVSNHGGRQLDTAVSSLEVLPEIVDAVAGRTEIYLDGGVTRGTDVLKAVALGARAVFLGRAALWGLAAGGEAGVRRTLDLLHEEFRLALALCGKPSVAALGPEVVRGLPAA</sequence>
<feature type="binding site" evidence="7">
    <location>
        <position position="165"/>
    </location>
    <ligand>
        <name>FMN</name>
        <dbReference type="ChEBI" id="CHEBI:58210"/>
    </ligand>
</feature>
<evidence type="ECO:0000256" key="3">
    <source>
        <dbReference type="ARBA" id="ARBA00022643"/>
    </source>
</evidence>
<dbReference type="InterPro" id="IPR000262">
    <property type="entry name" value="FMN-dep_DH"/>
</dbReference>
<keyword evidence="3 7" id="KW-0288">FMN</keyword>
<dbReference type="GO" id="GO:0010181">
    <property type="term" value="F:FMN binding"/>
    <property type="evidence" value="ECO:0007669"/>
    <property type="project" value="InterPro"/>
</dbReference>
<reference evidence="9 10" key="1">
    <citation type="submission" date="2018-03" db="EMBL/GenBank/DDBJ databases">
        <title>Draft genome of Deinococcus sp. OD32.</title>
        <authorList>
            <person name="Wang X.-P."/>
            <person name="Du Z.-J."/>
        </authorList>
    </citation>
    <scope>NUCLEOTIDE SEQUENCE [LARGE SCALE GENOMIC DNA]</scope>
    <source>
        <strain evidence="9 10">OD32</strain>
    </source>
</reference>
<feature type="domain" description="FMN hydroxy acid dehydrogenase" evidence="8">
    <location>
        <begin position="8"/>
        <end position="369"/>
    </location>
</feature>
<evidence type="ECO:0000256" key="1">
    <source>
        <dbReference type="ARBA" id="ARBA00001917"/>
    </source>
</evidence>
<proteinExistence type="inferred from homology"/>
<evidence type="ECO:0000313" key="9">
    <source>
        <dbReference type="EMBL" id="PTA68789.1"/>
    </source>
</evidence>
<dbReference type="PROSITE" id="PS51349">
    <property type="entry name" value="FMN_HYDROXY_ACID_DH_2"/>
    <property type="match status" value="1"/>
</dbReference>
<dbReference type="PROSITE" id="PS00557">
    <property type="entry name" value="FMN_HYDROXY_ACID_DH_1"/>
    <property type="match status" value="1"/>
</dbReference>
<keyword evidence="2 7" id="KW-0285">Flavoprotein</keyword>
<protein>
    <submittedName>
        <fullName evidence="9">Alpha-hydroxy-acid oxidizing enzyme</fullName>
    </submittedName>
</protein>
<feature type="binding site" evidence="7">
    <location>
        <position position="267"/>
    </location>
    <ligand>
        <name>glyoxylate</name>
        <dbReference type="ChEBI" id="CHEBI:36655"/>
    </ligand>
</feature>
<feature type="binding site" evidence="7">
    <location>
        <begin position="87"/>
        <end position="89"/>
    </location>
    <ligand>
        <name>FMN</name>
        <dbReference type="ChEBI" id="CHEBI:58210"/>
    </ligand>
</feature>
<dbReference type="InterPro" id="IPR037396">
    <property type="entry name" value="FMN_HAD"/>
</dbReference>
<comment type="caution">
    <text evidence="9">The sequence shown here is derived from an EMBL/GenBank/DDBJ whole genome shotgun (WGS) entry which is preliminary data.</text>
</comment>
<evidence type="ECO:0000256" key="2">
    <source>
        <dbReference type="ARBA" id="ARBA00022630"/>
    </source>
</evidence>
<keyword evidence="10" id="KW-1185">Reference proteome</keyword>
<dbReference type="FunFam" id="3.20.20.70:FF:000056">
    <property type="entry name" value="hydroxyacid oxidase 2"/>
    <property type="match status" value="1"/>
</dbReference>
<feature type="binding site" evidence="7">
    <location>
        <position position="116"/>
    </location>
    <ligand>
        <name>FMN</name>
        <dbReference type="ChEBI" id="CHEBI:58210"/>
    </ligand>
</feature>
<dbReference type="EMBL" id="PYSV01000004">
    <property type="protein sequence ID" value="PTA68789.1"/>
    <property type="molecule type" value="Genomic_DNA"/>
</dbReference>
<dbReference type="SUPFAM" id="SSF51395">
    <property type="entry name" value="FMN-linked oxidoreductases"/>
    <property type="match status" value="1"/>
</dbReference>
<dbReference type="PANTHER" id="PTHR10578:SF107">
    <property type="entry name" value="2-HYDROXYACID OXIDASE 1"/>
    <property type="match status" value="1"/>
</dbReference>
<evidence type="ECO:0000256" key="6">
    <source>
        <dbReference type="PIRSR" id="PIRSR000138-1"/>
    </source>
</evidence>
<name>A0A2T3WA57_9DEIO</name>
<evidence type="ECO:0000256" key="4">
    <source>
        <dbReference type="ARBA" id="ARBA00023002"/>
    </source>
</evidence>
<dbReference type="AlphaFoldDB" id="A0A2T3WA57"/>
<dbReference type="Pfam" id="PF01070">
    <property type="entry name" value="FMN_dh"/>
    <property type="match status" value="1"/>
</dbReference>
<dbReference type="PIRSF" id="PIRSF000138">
    <property type="entry name" value="Al-hdrx_acd_dh"/>
    <property type="match status" value="1"/>
</dbReference>
<evidence type="ECO:0000313" key="10">
    <source>
        <dbReference type="Proteomes" id="UP000240317"/>
    </source>
</evidence>
<organism evidence="9 10">
    <name type="scientific">Deinococcus arcticus</name>
    <dbReference type="NCBI Taxonomy" id="2136176"/>
    <lineage>
        <taxon>Bacteria</taxon>
        <taxon>Thermotogati</taxon>
        <taxon>Deinococcota</taxon>
        <taxon>Deinococci</taxon>
        <taxon>Deinococcales</taxon>
        <taxon>Deinococcaceae</taxon>
        <taxon>Deinococcus</taxon>
    </lineage>
</organism>
<feature type="binding site" evidence="7">
    <location>
        <begin position="318"/>
        <end position="319"/>
    </location>
    <ligand>
        <name>FMN</name>
        <dbReference type="ChEBI" id="CHEBI:58210"/>
    </ligand>
</feature>
<comment type="cofactor">
    <cofactor evidence="1">
        <name>FMN</name>
        <dbReference type="ChEBI" id="CHEBI:58210"/>
    </cofactor>
</comment>
<evidence type="ECO:0000256" key="7">
    <source>
        <dbReference type="PIRSR" id="PIRSR000138-2"/>
    </source>
</evidence>
<feature type="binding site" evidence="7">
    <location>
        <position position="241"/>
    </location>
    <ligand>
        <name>FMN</name>
        <dbReference type="ChEBI" id="CHEBI:58210"/>
    </ligand>
</feature>
<dbReference type="InterPro" id="IPR013785">
    <property type="entry name" value="Aldolase_TIM"/>
</dbReference>
<dbReference type="CDD" id="cd02809">
    <property type="entry name" value="alpha_hydroxyacid_oxid_FMN"/>
    <property type="match status" value="1"/>
</dbReference>
<feature type="binding site" evidence="7">
    <location>
        <position position="34"/>
    </location>
    <ligand>
        <name>glyoxylate</name>
        <dbReference type="ChEBI" id="CHEBI:36655"/>
    </ligand>
</feature>
<feature type="binding site" evidence="7">
    <location>
        <position position="264"/>
    </location>
    <ligand>
        <name>glyoxylate</name>
        <dbReference type="ChEBI" id="CHEBI:36655"/>
    </ligand>
</feature>
<accession>A0A2T3WA57</accession>
<dbReference type="GO" id="GO:0016491">
    <property type="term" value="F:oxidoreductase activity"/>
    <property type="evidence" value="ECO:0007669"/>
    <property type="project" value="UniProtKB-KW"/>
</dbReference>
<comment type="similarity">
    <text evidence="5">Belongs to the FMN-dependent alpha-hydroxy acid dehydrogenase family.</text>
</comment>
<keyword evidence="4" id="KW-0560">Oxidoreductase</keyword>
<dbReference type="OrthoDB" id="9770452at2"/>
<feature type="binding site" evidence="7">
    <location>
        <position position="174"/>
    </location>
    <ligand>
        <name>glyoxylate</name>
        <dbReference type="ChEBI" id="CHEBI:36655"/>
    </ligand>
</feature>
<dbReference type="Proteomes" id="UP000240317">
    <property type="component" value="Unassembled WGS sequence"/>
</dbReference>
<dbReference type="PANTHER" id="PTHR10578">
    <property type="entry name" value="S -2-HYDROXY-ACID OXIDASE-RELATED"/>
    <property type="match status" value="1"/>
</dbReference>
<feature type="binding site" evidence="7">
    <location>
        <position position="139"/>
    </location>
    <ligand>
        <name>glyoxylate</name>
        <dbReference type="ChEBI" id="CHEBI:36655"/>
    </ligand>
</feature>
<dbReference type="Gene3D" id="3.20.20.70">
    <property type="entry name" value="Aldolase class I"/>
    <property type="match status" value="1"/>
</dbReference>
<dbReference type="InterPro" id="IPR012133">
    <property type="entry name" value="Alpha-hydoxy_acid_DH_FMN"/>
</dbReference>
<feature type="active site" description="Proton acceptor" evidence="6">
    <location>
        <position position="264"/>
    </location>
</feature>
<feature type="binding site" evidence="7">
    <location>
        <position position="262"/>
    </location>
    <ligand>
        <name>FMN</name>
        <dbReference type="ChEBI" id="CHEBI:58210"/>
    </ligand>
</feature>